<name>A0A815P3N2_ADIRI</name>
<evidence type="ECO:0000256" key="3">
    <source>
        <dbReference type="ARBA" id="ARBA00023180"/>
    </source>
</evidence>
<keyword evidence="8" id="KW-1185">Reference proteome</keyword>
<comment type="caution">
    <text evidence="7">The sequence shown here is derived from an EMBL/GenBank/DDBJ whole genome shotgun (WGS) entry which is preliminary data.</text>
</comment>
<organism evidence="7 8">
    <name type="scientific">Adineta ricciae</name>
    <name type="common">Rotifer</name>
    <dbReference type="NCBI Taxonomy" id="249248"/>
    <lineage>
        <taxon>Eukaryota</taxon>
        <taxon>Metazoa</taxon>
        <taxon>Spiralia</taxon>
        <taxon>Gnathifera</taxon>
        <taxon>Rotifera</taxon>
        <taxon>Eurotatoria</taxon>
        <taxon>Bdelloidea</taxon>
        <taxon>Adinetida</taxon>
        <taxon>Adinetidae</taxon>
        <taxon>Adineta</taxon>
    </lineage>
</organism>
<dbReference type="EMBL" id="CAJNOR010003744">
    <property type="protein sequence ID" value="CAF1443700.1"/>
    <property type="molecule type" value="Genomic_DNA"/>
</dbReference>
<gene>
    <name evidence="7" type="ORF">XAT740_LOCUS36471</name>
</gene>
<dbReference type="SUPFAM" id="SSF69318">
    <property type="entry name" value="Integrin alpha N-terminal domain"/>
    <property type="match status" value="2"/>
</dbReference>
<dbReference type="InterPro" id="IPR028994">
    <property type="entry name" value="Integrin_alpha_N"/>
</dbReference>
<dbReference type="Pfam" id="PF02010">
    <property type="entry name" value="REJ"/>
    <property type="match status" value="1"/>
</dbReference>
<evidence type="ECO:0000256" key="5">
    <source>
        <dbReference type="SAM" id="SignalP"/>
    </source>
</evidence>
<dbReference type="InterPro" id="IPR013517">
    <property type="entry name" value="FG-GAP"/>
</dbReference>
<feature type="region of interest" description="Disordered" evidence="4">
    <location>
        <begin position="295"/>
        <end position="365"/>
    </location>
</feature>
<dbReference type="InterPro" id="IPR013519">
    <property type="entry name" value="Int_alpha_beta-p"/>
</dbReference>
<dbReference type="InterPro" id="IPR002859">
    <property type="entry name" value="PKD/REJ-like"/>
</dbReference>
<sequence>MLITNLRFWFSVLLLTNRSSAQSLPKFTNQTTYSAGNFPYSVKTSDLNGDNTPDIVVANYGSSNVGVFLNMGNGTLANQTTYSTSPGSAPHAVSVADINLDSKPDIIVADSNLGSINILYNLGEGIVGNRSTYSTGSGSVPSSVYVADVNLDSKPDIIVADYGSNDVSILLNVGNGTFNFQTTYSTGSMPISIIVTDLNLDSNPDIIVANNGSNNIAVFLSLGTTGPATSILTTDSTTAGTVTSSSISTRSTTTSTSSTTTTSTTTNSNTTTSFNAIIVTTTSTTISVSTATTDTTTSATTSTTTDITSSTTATDTMTTDGTSSTTTTESTSATTSATTTTTTDNTSDTTKTSSSSTTSTTSTSSTVTVTGQSSVLFTTQMVYATDISPYSVTTSDLNGDNVPDIVVANYGSGNVGVFLNMGNGTFANQTTYSTGPGSAPHAVSVADINLDSKPDIIVADSNLGSINILYNLGNGIFGNRSTYSTGSGSVPSSVYVADVNLDSKPDIIVGNRGVNNVGVFLWLKDIVTTTTTTTLTSTTTVIVNVTMTIVSASITSTSSTTTDTTTTTTTTTTAATNTTMSSISTGKNCMAPVITLIPNASSLSVPVEFQRSQAFSIVSNIELSCNSSLSTKMKWIISNCNNSSCPSEVQIDQAVITTFSELFIPAWSLAYGTYELKLTVTMTASPNSTSSASIYVKIIASSIQVNLAQFGTSMITQGYQQNLTLNPGKFSIDPDTSTFNASNWEYTYYCRIYGLYGFPSMNGTQLPIDDPRINSLSSSCFSNRSGNETAWKYDSTVSSKSAVSILARSLASNQTYQFMVNMVNRENPSIYATGYLLVKIQDQTVQIIDMGCVVSTMCKPNMEYQSVNPTTQVALFSVCNGDCSSLLNVKWNIYEGSLNSSSNTIQWTQFNSTLSKENIWFFGMNTSNSTSTIDLFLQNPQIQYWSFEVIYSFPSRITTSSLNFLINQLPFNGSCSISPLNGTTSTPFNISCLDWFDEDGIKDYTIYAWDKDPTEQMIIAYSTVPMFQVLLPAGNNQTTLLHLTVYIRDQMDCTTVLNLSSVSVISDTIAVTNLINDIQSSSNRSTTNSIIQLLASGNQNLVGQVLTSVSQQLNQMNDESLDRAVSYGIPITSISISSLEAQHSGQQIVSLPVNQSVIDELQTDLNSRAVSREYLIAFTSELPITTSNSIKLQASSLVQLTKSINELTRTTLTIASDRCYQLGITLNSMKTRIPFEDVQTTSTDLLRCATNLLSAVNGPLQQRTTVLNVDSSRASSLPEDYDTDLELDWANPNLFADGDDFSWETIQKNRNIYYQKQLANQINVQMTKLITF</sequence>
<feature type="signal peptide" evidence="5">
    <location>
        <begin position="1"/>
        <end position="21"/>
    </location>
</feature>
<feature type="domain" description="PKD/REJ-like" evidence="6">
    <location>
        <begin position="620"/>
        <end position="1106"/>
    </location>
</feature>
<dbReference type="PANTHER" id="PTHR46580">
    <property type="entry name" value="SENSOR KINASE-RELATED"/>
    <property type="match status" value="1"/>
</dbReference>
<reference evidence="7" key="1">
    <citation type="submission" date="2021-02" db="EMBL/GenBank/DDBJ databases">
        <authorList>
            <person name="Nowell W R."/>
        </authorList>
    </citation>
    <scope>NUCLEOTIDE SEQUENCE</scope>
</reference>
<evidence type="ECO:0000256" key="4">
    <source>
        <dbReference type="SAM" id="MobiDB-lite"/>
    </source>
</evidence>
<keyword evidence="2" id="KW-0677">Repeat</keyword>
<feature type="chain" id="PRO_5032355253" description="PKD/REJ-like domain-containing protein" evidence="5">
    <location>
        <begin position="22"/>
        <end position="1332"/>
    </location>
</feature>
<dbReference type="Gene3D" id="2.30.30.100">
    <property type="match status" value="1"/>
</dbReference>
<evidence type="ECO:0000256" key="2">
    <source>
        <dbReference type="ARBA" id="ARBA00022737"/>
    </source>
</evidence>
<evidence type="ECO:0000313" key="8">
    <source>
        <dbReference type="Proteomes" id="UP000663828"/>
    </source>
</evidence>
<dbReference type="Gene3D" id="2.130.10.130">
    <property type="entry name" value="Integrin alpha, N-terminal"/>
    <property type="match status" value="2"/>
</dbReference>
<evidence type="ECO:0000259" key="6">
    <source>
        <dbReference type="Pfam" id="PF02010"/>
    </source>
</evidence>
<dbReference type="Proteomes" id="UP000663828">
    <property type="component" value="Unassembled WGS sequence"/>
</dbReference>
<protein>
    <recommendedName>
        <fullName evidence="6">PKD/REJ-like domain-containing protein</fullName>
    </recommendedName>
</protein>
<proteinExistence type="predicted"/>
<evidence type="ECO:0000313" key="7">
    <source>
        <dbReference type="EMBL" id="CAF1443700.1"/>
    </source>
</evidence>
<keyword evidence="3" id="KW-0325">Glycoprotein</keyword>
<dbReference type="PANTHER" id="PTHR46580:SF4">
    <property type="entry name" value="ATP_GTP-BINDING PROTEIN"/>
    <property type="match status" value="1"/>
</dbReference>
<feature type="region of interest" description="Disordered" evidence="4">
    <location>
        <begin position="239"/>
        <end position="267"/>
    </location>
</feature>
<dbReference type="SMART" id="SM00191">
    <property type="entry name" value="Int_alpha"/>
    <property type="match status" value="2"/>
</dbReference>
<feature type="non-terminal residue" evidence="7">
    <location>
        <position position="1332"/>
    </location>
</feature>
<evidence type="ECO:0000256" key="1">
    <source>
        <dbReference type="ARBA" id="ARBA00022729"/>
    </source>
</evidence>
<dbReference type="Pfam" id="PF13517">
    <property type="entry name" value="FG-GAP_3"/>
    <property type="match status" value="3"/>
</dbReference>
<accession>A0A815P3N2</accession>
<keyword evidence="1 5" id="KW-0732">Signal</keyword>